<keyword evidence="6 8" id="KW-1133">Transmembrane helix</keyword>
<feature type="domain" description="ABC transporter" evidence="9">
    <location>
        <begin position="57"/>
        <end position="299"/>
    </location>
</feature>
<dbReference type="Proteomes" id="UP001344447">
    <property type="component" value="Unassembled WGS sequence"/>
</dbReference>
<sequence>MELQTIPRNHVDDDTKGVQLTFKNIVYKVENKKYKKLVKKQEKAKKKNDSENSTGDINTILSTPAEKELTILNNVSGVIEKGELVALMGPSGSGKSTLLDILAQRKSTGKITGQLLVNGKEIGEAYKKYCSYVTQEDVLLQTSTVFETLKFYADLKLPGVSEIDKIKRVEQIIEDIGLTKRTHSKIGGVLPGGILMKGLSGGEKRRVSIGCGLVTNPSLIFLDEPTSGLDSVAALQIMKTLLNLTLKGVTVICSIHQPRPEIFALFNKVMVIIKGKMIYSGSNILEYFESLGYPCPNNTNPADFCLDSAVEIGEGERYTEICNQWQKIWENELLNEIEYPPVNVDKPKTASWAYQYWILLGRTWKDFLRNQGNFIARVGTAVVTGLLFGVCFAGLKETEADVQKILGTIFFLITGLNLTPFAVISLFLSGRTLFNAERASKIYHSFPYYIAMVTVETLIVFLVALINAAICYLFAHLRWTAGHFFFAIMVFFFVHLLSDFMISTIANLTGTSDMTFAYGSGLSVIYMLFAGFYVPTNELPKSFGWLHWVNPLFYSFVSLVVNQFQDLPLECTRPEISVGNSTVQIPCQFSNGNEVIKYYGIDDWTRGDSFGVVVAWTVFFFCTSYLALHFLNKEKR</sequence>
<dbReference type="InterPro" id="IPR003439">
    <property type="entry name" value="ABC_transporter-like_ATP-bd"/>
</dbReference>
<dbReference type="CDD" id="cd03213">
    <property type="entry name" value="ABCG_EPDR"/>
    <property type="match status" value="1"/>
</dbReference>
<keyword evidence="2" id="KW-0813">Transport</keyword>
<evidence type="ECO:0000313" key="11">
    <source>
        <dbReference type="Proteomes" id="UP001344447"/>
    </source>
</evidence>
<dbReference type="PROSITE" id="PS00211">
    <property type="entry name" value="ABC_TRANSPORTER_1"/>
    <property type="match status" value="1"/>
</dbReference>
<dbReference type="PANTHER" id="PTHR48041">
    <property type="entry name" value="ABC TRANSPORTER G FAMILY MEMBER 28"/>
    <property type="match status" value="1"/>
</dbReference>
<comment type="subcellular location">
    <subcellularLocation>
        <location evidence="1">Membrane</location>
        <topology evidence="1">Multi-pass membrane protein</topology>
    </subcellularLocation>
</comment>
<dbReference type="Pfam" id="PF00005">
    <property type="entry name" value="ABC_tran"/>
    <property type="match status" value="1"/>
</dbReference>
<dbReference type="EMBL" id="JAVFKY010000004">
    <property type="protein sequence ID" value="KAK5577104.1"/>
    <property type="molecule type" value="Genomic_DNA"/>
</dbReference>
<organism evidence="10 11">
    <name type="scientific">Dictyostelium firmibasis</name>
    <dbReference type="NCBI Taxonomy" id="79012"/>
    <lineage>
        <taxon>Eukaryota</taxon>
        <taxon>Amoebozoa</taxon>
        <taxon>Evosea</taxon>
        <taxon>Eumycetozoa</taxon>
        <taxon>Dictyostelia</taxon>
        <taxon>Dictyosteliales</taxon>
        <taxon>Dictyosteliaceae</taxon>
        <taxon>Dictyostelium</taxon>
    </lineage>
</organism>
<keyword evidence="7 8" id="KW-0472">Membrane</keyword>
<feature type="transmembrane region" description="Helical" evidence="8">
    <location>
        <begin position="449"/>
        <end position="475"/>
    </location>
</feature>
<feature type="transmembrane region" description="Helical" evidence="8">
    <location>
        <begin position="374"/>
        <end position="395"/>
    </location>
</feature>
<keyword evidence="3 8" id="KW-0812">Transmembrane</keyword>
<keyword evidence="11" id="KW-1185">Reference proteome</keyword>
<evidence type="ECO:0000256" key="2">
    <source>
        <dbReference type="ARBA" id="ARBA00022448"/>
    </source>
</evidence>
<dbReference type="GO" id="GO:0016020">
    <property type="term" value="C:membrane"/>
    <property type="evidence" value="ECO:0007669"/>
    <property type="project" value="UniProtKB-SubCell"/>
</dbReference>
<evidence type="ECO:0000256" key="3">
    <source>
        <dbReference type="ARBA" id="ARBA00022692"/>
    </source>
</evidence>
<dbReference type="InterPro" id="IPR050352">
    <property type="entry name" value="ABCG_transporters"/>
</dbReference>
<dbReference type="GO" id="GO:0031288">
    <property type="term" value="P:sorocarp morphogenesis"/>
    <property type="evidence" value="ECO:0007669"/>
    <property type="project" value="UniProtKB-ARBA"/>
</dbReference>
<keyword evidence="5" id="KW-0067">ATP-binding</keyword>
<gene>
    <name evidence="10" type="ORF">RB653_002042</name>
</gene>
<dbReference type="PANTHER" id="PTHR48041:SF87">
    <property type="entry name" value="ABC TRANSPORTER G FAMILY MEMBER 12-RELATED"/>
    <property type="match status" value="1"/>
</dbReference>
<dbReference type="InterPro" id="IPR027417">
    <property type="entry name" value="P-loop_NTPase"/>
</dbReference>
<dbReference type="InterPro" id="IPR017871">
    <property type="entry name" value="ABC_transporter-like_CS"/>
</dbReference>
<proteinExistence type="predicted"/>
<dbReference type="AlphaFoldDB" id="A0AAN7TPX8"/>
<dbReference type="Gene3D" id="3.40.50.300">
    <property type="entry name" value="P-loop containing nucleotide triphosphate hydrolases"/>
    <property type="match status" value="1"/>
</dbReference>
<dbReference type="InterPro" id="IPR013525">
    <property type="entry name" value="ABC2_TM"/>
</dbReference>
<evidence type="ECO:0000256" key="5">
    <source>
        <dbReference type="ARBA" id="ARBA00022840"/>
    </source>
</evidence>
<comment type="caution">
    <text evidence="10">The sequence shown here is derived from an EMBL/GenBank/DDBJ whole genome shotgun (WGS) entry which is preliminary data.</text>
</comment>
<feature type="transmembrane region" description="Helical" evidence="8">
    <location>
        <begin position="407"/>
        <end position="428"/>
    </location>
</feature>
<dbReference type="SUPFAM" id="SSF52540">
    <property type="entry name" value="P-loop containing nucleoside triphosphate hydrolases"/>
    <property type="match status" value="1"/>
</dbReference>
<feature type="transmembrane region" description="Helical" evidence="8">
    <location>
        <begin position="610"/>
        <end position="631"/>
    </location>
</feature>
<evidence type="ECO:0000313" key="10">
    <source>
        <dbReference type="EMBL" id="KAK5577104.1"/>
    </source>
</evidence>
<evidence type="ECO:0000256" key="7">
    <source>
        <dbReference type="ARBA" id="ARBA00023136"/>
    </source>
</evidence>
<protein>
    <recommendedName>
        <fullName evidence="9">ABC transporter domain-containing protein</fullName>
    </recommendedName>
</protein>
<evidence type="ECO:0000256" key="1">
    <source>
        <dbReference type="ARBA" id="ARBA00004141"/>
    </source>
</evidence>
<dbReference type="InterPro" id="IPR043926">
    <property type="entry name" value="ABCG_dom"/>
</dbReference>
<dbReference type="PROSITE" id="PS50893">
    <property type="entry name" value="ABC_TRANSPORTER_2"/>
    <property type="match status" value="1"/>
</dbReference>
<feature type="transmembrane region" description="Helical" evidence="8">
    <location>
        <begin position="481"/>
        <end position="502"/>
    </location>
</feature>
<dbReference type="SMART" id="SM00382">
    <property type="entry name" value="AAA"/>
    <property type="match status" value="1"/>
</dbReference>
<evidence type="ECO:0000256" key="4">
    <source>
        <dbReference type="ARBA" id="ARBA00022741"/>
    </source>
</evidence>
<dbReference type="GO" id="GO:0140359">
    <property type="term" value="F:ABC-type transporter activity"/>
    <property type="evidence" value="ECO:0007669"/>
    <property type="project" value="InterPro"/>
</dbReference>
<name>A0AAN7TPX8_9MYCE</name>
<keyword evidence="4" id="KW-0547">Nucleotide-binding</keyword>
<accession>A0AAN7TPX8</accession>
<evidence type="ECO:0000256" key="6">
    <source>
        <dbReference type="ARBA" id="ARBA00022989"/>
    </source>
</evidence>
<feature type="transmembrane region" description="Helical" evidence="8">
    <location>
        <begin position="514"/>
        <end position="534"/>
    </location>
</feature>
<dbReference type="GO" id="GO:0031152">
    <property type="term" value="P:aggregation involved in sorocarp development"/>
    <property type="evidence" value="ECO:0007669"/>
    <property type="project" value="UniProtKB-ARBA"/>
</dbReference>
<evidence type="ECO:0000259" key="9">
    <source>
        <dbReference type="PROSITE" id="PS50893"/>
    </source>
</evidence>
<evidence type="ECO:0000256" key="8">
    <source>
        <dbReference type="SAM" id="Phobius"/>
    </source>
</evidence>
<reference evidence="10 11" key="1">
    <citation type="submission" date="2023-11" db="EMBL/GenBank/DDBJ databases">
        <title>Dfirmibasis_genome.</title>
        <authorList>
            <person name="Edelbroek B."/>
            <person name="Kjellin J."/>
            <person name="Jerlstrom-Hultqvist J."/>
            <person name="Soderbom F."/>
        </authorList>
    </citation>
    <scope>NUCLEOTIDE SEQUENCE [LARGE SCALE GENOMIC DNA]</scope>
    <source>
        <strain evidence="10 11">TNS-C-14</strain>
    </source>
</reference>
<dbReference type="Pfam" id="PF19055">
    <property type="entry name" value="ABC2_membrane_7"/>
    <property type="match status" value="1"/>
</dbReference>
<dbReference type="GO" id="GO:0016887">
    <property type="term" value="F:ATP hydrolysis activity"/>
    <property type="evidence" value="ECO:0007669"/>
    <property type="project" value="InterPro"/>
</dbReference>
<dbReference type="GO" id="GO:0005524">
    <property type="term" value="F:ATP binding"/>
    <property type="evidence" value="ECO:0007669"/>
    <property type="project" value="UniProtKB-KW"/>
</dbReference>
<dbReference type="InterPro" id="IPR003593">
    <property type="entry name" value="AAA+_ATPase"/>
</dbReference>
<dbReference type="Pfam" id="PF01061">
    <property type="entry name" value="ABC2_membrane"/>
    <property type="match status" value="1"/>
</dbReference>
<dbReference type="FunFam" id="3.40.50.300:FF:002300">
    <property type="entry name" value="ABC transporter G family protein"/>
    <property type="match status" value="1"/>
</dbReference>